<name>A0A0F9D8M0_9ZZZZ</name>
<dbReference type="AlphaFoldDB" id="A0A0F9D8M0"/>
<accession>A0A0F9D8M0</accession>
<dbReference type="InterPro" id="IPR011335">
    <property type="entry name" value="Restrct_endonuc-II-like"/>
</dbReference>
<organism evidence="1">
    <name type="scientific">marine sediment metagenome</name>
    <dbReference type="NCBI Taxonomy" id="412755"/>
    <lineage>
        <taxon>unclassified sequences</taxon>
        <taxon>metagenomes</taxon>
        <taxon>ecological metagenomes</taxon>
    </lineage>
</organism>
<evidence type="ECO:0000313" key="1">
    <source>
        <dbReference type="EMBL" id="KKL08433.1"/>
    </source>
</evidence>
<reference evidence="1" key="1">
    <citation type="journal article" date="2015" name="Nature">
        <title>Complex archaea that bridge the gap between prokaryotes and eukaryotes.</title>
        <authorList>
            <person name="Spang A."/>
            <person name="Saw J.H."/>
            <person name="Jorgensen S.L."/>
            <person name="Zaremba-Niedzwiedzka K."/>
            <person name="Martijn J."/>
            <person name="Lind A.E."/>
            <person name="van Eijk R."/>
            <person name="Schleper C."/>
            <person name="Guy L."/>
            <person name="Ettema T.J."/>
        </authorList>
    </citation>
    <scope>NUCLEOTIDE SEQUENCE</scope>
</reference>
<feature type="non-terminal residue" evidence="1">
    <location>
        <position position="1"/>
    </location>
</feature>
<sequence>FDWEQGRPILAELVGNTPAYMAKHFALEHTIPSPSSVTSCRRQLWYKNHDTEVDRTLPESWQMRAAMGMVMEPWWFMILGLSDPRLVVTTVEDPLDIAPGVIGSPDGYLKGIDSLLELKSQTGWKFIFNNEKGIESESPEHVAQCQLYMHGAGVEWTLFLAASADPSFLRWYKAPYIGPKGSKYKDPEFNYPFFLLEWVRYDPKEATRLLERMDIIRADLKEDELAPREYDPATTKWPCQKGCRWREQCEAAG</sequence>
<gene>
    <name evidence="1" type="ORF">LCGC14_2575940</name>
</gene>
<proteinExistence type="predicted"/>
<protein>
    <recommendedName>
        <fullName evidence="2">PD-(D/E)XK endonuclease-like domain-containing protein</fullName>
    </recommendedName>
</protein>
<dbReference type="SUPFAM" id="SSF52980">
    <property type="entry name" value="Restriction endonuclease-like"/>
    <property type="match status" value="1"/>
</dbReference>
<comment type="caution">
    <text evidence="1">The sequence shown here is derived from an EMBL/GenBank/DDBJ whole genome shotgun (WGS) entry which is preliminary data.</text>
</comment>
<dbReference type="Gene3D" id="3.90.320.10">
    <property type="match status" value="1"/>
</dbReference>
<dbReference type="EMBL" id="LAZR01042879">
    <property type="protein sequence ID" value="KKL08433.1"/>
    <property type="molecule type" value="Genomic_DNA"/>
</dbReference>
<evidence type="ECO:0008006" key="2">
    <source>
        <dbReference type="Google" id="ProtNLM"/>
    </source>
</evidence>
<dbReference type="InterPro" id="IPR011604">
    <property type="entry name" value="PDDEXK-like_dom_sf"/>
</dbReference>